<evidence type="ECO:0000313" key="5">
    <source>
        <dbReference type="Proteomes" id="UP001302126"/>
    </source>
</evidence>
<dbReference type="GO" id="GO:0008033">
    <property type="term" value="P:tRNA processing"/>
    <property type="evidence" value="ECO:0007669"/>
    <property type="project" value="UniProtKB-KW"/>
</dbReference>
<dbReference type="Pfam" id="PF08389">
    <property type="entry name" value="Xpo1"/>
    <property type="match status" value="1"/>
</dbReference>
<evidence type="ECO:0000259" key="3">
    <source>
        <dbReference type="SMART" id="SM00913"/>
    </source>
</evidence>
<comment type="caution">
    <text evidence="4">The sequence shown here is derived from an EMBL/GenBank/DDBJ whole genome shotgun (WGS) entry which is preliminary data.</text>
</comment>
<protein>
    <submittedName>
        <fullName evidence="4">Armadillo-type protein</fullName>
    </submittedName>
</protein>
<dbReference type="InterPro" id="IPR001494">
    <property type="entry name" value="Importin-beta_N"/>
</dbReference>
<dbReference type="InterPro" id="IPR057942">
    <property type="entry name" value="TPR_TNPO3_IPO13_3rd"/>
</dbReference>
<feature type="domain" description="Importin N-terminal" evidence="3">
    <location>
        <begin position="33"/>
        <end position="100"/>
    </location>
</feature>
<dbReference type="GO" id="GO:0005737">
    <property type="term" value="C:cytoplasm"/>
    <property type="evidence" value="ECO:0007669"/>
    <property type="project" value="TreeGrafter"/>
</dbReference>
<keyword evidence="1" id="KW-0819">tRNA processing</keyword>
<keyword evidence="5" id="KW-1185">Reference proteome</keyword>
<dbReference type="InterPro" id="IPR057941">
    <property type="entry name" value="TPR_TNPO3_IPO13_2nd"/>
</dbReference>
<dbReference type="Pfam" id="PF24138">
    <property type="entry name" value="TPR_TNPO3_IPO13_2nd"/>
    <property type="match status" value="1"/>
</dbReference>
<name>A0AAN6X385_9PEZI</name>
<dbReference type="InterPro" id="IPR051345">
    <property type="entry name" value="Importin_beta-like_NTR"/>
</dbReference>
<dbReference type="InterPro" id="IPR011989">
    <property type="entry name" value="ARM-like"/>
</dbReference>
<gene>
    <name evidence="4" type="ORF">QBC35DRAFT_447281</name>
</gene>
<dbReference type="FunFam" id="1.25.10.10:FF:000266">
    <property type="entry name" value="mRNA transport regulator MTR10"/>
    <property type="match status" value="1"/>
</dbReference>
<sequence length="972" mass="108994">MASNGVEEAFAVPSVLQAMLTMRSQDNDKKKVAVDYLQRFQKSKAAWPTTISILQNSTEAEAQLFAATTLKGKITYDLATQISETELPALRGEILSLLKKYAPGPKPVRVQLCVCLAILAIQMQTWKDVLPTVVSTLGNDVASHACILDFLRVLPEEVTEGRKITLSEEELVQRTSELLSDNAQQVVQLLINYAQSSPAAATNPQLFDCISSWLREVPVSVIVTSPLMAAVMHGISDEKSLLAAADCLGVICLETKDVDDNLETIQALLPRILELRPRIQALVEEEDTEGFKAITKVFASAGESWVLAIAREPQHFRPLVDCLLECCARDKDKDVLQYTFGFWYELKQYLTLEHYIEARMQLVEVFGQLVDILLTQLEYPASDSPTDLDLFDGDREQEEKFREFRHHMGDTLKDSCEVMGVSACLTKVHDAIKLWQEKYGSQATVTSVPHWQSLEAPLFAMRAMGRMVEKNDSAVLPQIFPLLVQIPVSNEKLRFAAIMVFGRYTEWTAAHPEFLEGQFQYIVSSFQTDSQEILRAAAQSFKYFCVDCKNLLGSQVVELQAFYDQILDKLPEPSKQEITEGVANVVGVQKTEDLYKLLKLYCDPMVARLMYKANHATDDKSKVDLADHINLLTHFAQQVVPYIPSGQENPVVKYWQEVFPVLSTILDNFITFVPICERVCRCWRFMVISYRTAITPLLGPLATKLAEGFAASKQGCFLWATSAVLREFSEDREHVDESITNDIYQFFEMQARSVLRIMSDLPPIDLPDVIEDFYRLLIDALLYYPTKLIPSELFTPIFQAAISALALEKQEPVSAALHYIRDLLTYGGPNPATSGDTLGAAGAQLRQIVQALLLAQGEALVKQTLAGMMITFPRDCFADGSGVLLGMFQILPAETARWVESTIQLLPAGTVTPVEANRLLVKIREKLQGNDSGNFRQIRVLLQDFTNTYRRRYIAPRDGLGQLEAARFHFSG</sequence>
<dbReference type="Gene3D" id="1.25.10.10">
    <property type="entry name" value="Leucine-rich Repeat Variant"/>
    <property type="match status" value="1"/>
</dbReference>
<dbReference type="SMART" id="SM00913">
    <property type="entry name" value="IBN_N"/>
    <property type="match status" value="1"/>
</dbReference>
<accession>A0AAN6X385</accession>
<dbReference type="PANTHER" id="PTHR12363:SF53">
    <property type="entry name" value="MRNA TRANSPORT REGULATOR MTR10"/>
    <property type="match status" value="1"/>
</dbReference>
<evidence type="ECO:0000256" key="2">
    <source>
        <dbReference type="ARBA" id="ARBA00025147"/>
    </source>
</evidence>
<dbReference type="GO" id="GO:0005634">
    <property type="term" value="C:nucleus"/>
    <property type="evidence" value="ECO:0007669"/>
    <property type="project" value="UniProtKB-ARBA"/>
</dbReference>
<evidence type="ECO:0000313" key="4">
    <source>
        <dbReference type="EMBL" id="KAK4192436.1"/>
    </source>
</evidence>
<dbReference type="InterPro" id="IPR058537">
    <property type="entry name" value="TPR_TNPO3_IPO13_4th"/>
</dbReference>
<reference evidence="4" key="2">
    <citation type="submission" date="2023-05" db="EMBL/GenBank/DDBJ databases">
        <authorList>
            <consortium name="Lawrence Berkeley National Laboratory"/>
            <person name="Steindorff A."/>
            <person name="Hensen N."/>
            <person name="Bonometti L."/>
            <person name="Westerberg I."/>
            <person name="Brannstrom I.O."/>
            <person name="Guillou S."/>
            <person name="Cros-Aarteil S."/>
            <person name="Calhoun S."/>
            <person name="Haridas S."/>
            <person name="Kuo A."/>
            <person name="Mondo S."/>
            <person name="Pangilinan J."/>
            <person name="Riley R."/>
            <person name="Labutti K."/>
            <person name="Andreopoulos B."/>
            <person name="Lipzen A."/>
            <person name="Chen C."/>
            <person name="Yanf M."/>
            <person name="Daum C."/>
            <person name="Ng V."/>
            <person name="Clum A."/>
            <person name="Ohm R."/>
            <person name="Martin F."/>
            <person name="Silar P."/>
            <person name="Natvig D."/>
            <person name="Lalanne C."/>
            <person name="Gautier V."/>
            <person name="Ament-Velasquez S.L."/>
            <person name="Kruys A."/>
            <person name="Hutchinson M.I."/>
            <person name="Powell A.J."/>
            <person name="Barry K."/>
            <person name="Miller A.N."/>
            <person name="Grigoriev I.V."/>
            <person name="Debuchy R."/>
            <person name="Gladieux P."/>
            <person name="Thoren M.H."/>
            <person name="Johannesson H."/>
        </authorList>
    </citation>
    <scope>NUCLEOTIDE SEQUENCE</scope>
    <source>
        <strain evidence="4">PSN309</strain>
    </source>
</reference>
<dbReference type="Pfam" id="PF24140">
    <property type="entry name" value="TPR_TNPO3_IPO13_3rd"/>
    <property type="match status" value="1"/>
</dbReference>
<dbReference type="SUPFAM" id="SSF48371">
    <property type="entry name" value="ARM repeat"/>
    <property type="match status" value="1"/>
</dbReference>
<dbReference type="Pfam" id="PF03810">
    <property type="entry name" value="IBN_N"/>
    <property type="match status" value="1"/>
</dbReference>
<dbReference type="Pfam" id="PF24139">
    <property type="entry name" value="TPR_TNPO3_IPO13_4th"/>
    <property type="match status" value="1"/>
</dbReference>
<dbReference type="PANTHER" id="PTHR12363">
    <property type="entry name" value="TRANSPORTIN 3 AND IMPORTIN 13"/>
    <property type="match status" value="1"/>
</dbReference>
<reference evidence="4" key="1">
    <citation type="journal article" date="2023" name="Mol. Phylogenet. Evol.">
        <title>Genome-scale phylogeny and comparative genomics of the fungal order Sordariales.</title>
        <authorList>
            <person name="Hensen N."/>
            <person name="Bonometti L."/>
            <person name="Westerberg I."/>
            <person name="Brannstrom I.O."/>
            <person name="Guillou S."/>
            <person name="Cros-Aarteil S."/>
            <person name="Calhoun S."/>
            <person name="Haridas S."/>
            <person name="Kuo A."/>
            <person name="Mondo S."/>
            <person name="Pangilinan J."/>
            <person name="Riley R."/>
            <person name="LaButti K."/>
            <person name="Andreopoulos B."/>
            <person name="Lipzen A."/>
            <person name="Chen C."/>
            <person name="Yan M."/>
            <person name="Daum C."/>
            <person name="Ng V."/>
            <person name="Clum A."/>
            <person name="Steindorff A."/>
            <person name="Ohm R.A."/>
            <person name="Martin F."/>
            <person name="Silar P."/>
            <person name="Natvig D.O."/>
            <person name="Lalanne C."/>
            <person name="Gautier V."/>
            <person name="Ament-Velasquez S.L."/>
            <person name="Kruys A."/>
            <person name="Hutchinson M.I."/>
            <person name="Powell A.J."/>
            <person name="Barry K."/>
            <person name="Miller A.N."/>
            <person name="Grigoriev I.V."/>
            <person name="Debuchy R."/>
            <person name="Gladieux P."/>
            <person name="Hiltunen Thoren M."/>
            <person name="Johannesson H."/>
        </authorList>
    </citation>
    <scope>NUCLEOTIDE SEQUENCE</scope>
    <source>
        <strain evidence="4">PSN309</strain>
    </source>
</reference>
<comment type="function">
    <text evidence="2">tRNA nucleus export receptor which facilitates tRNA translocation across the nuclear pore complex. Involved in pre-tRNA splicing, probably by affecting the interaction of pre-tRNA with splicing endonuclease.</text>
</comment>
<dbReference type="AlphaFoldDB" id="A0AAN6X385"/>
<proteinExistence type="predicted"/>
<evidence type="ECO:0000256" key="1">
    <source>
        <dbReference type="ARBA" id="ARBA00022694"/>
    </source>
</evidence>
<dbReference type="EMBL" id="MU864354">
    <property type="protein sequence ID" value="KAK4192436.1"/>
    <property type="molecule type" value="Genomic_DNA"/>
</dbReference>
<dbReference type="InterPro" id="IPR013598">
    <property type="entry name" value="Exportin-1/Importin-b-like"/>
</dbReference>
<dbReference type="GO" id="GO:0006606">
    <property type="term" value="P:protein import into nucleus"/>
    <property type="evidence" value="ECO:0007669"/>
    <property type="project" value="TreeGrafter"/>
</dbReference>
<organism evidence="4 5">
    <name type="scientific">Podospora australis</name>
    <dbReference type="NCBI Taxonomy" id="1536484"/>
    <lineage>
        <taxon>Eukaryota</taxon>
        <taxon>Fungi</taxon>
        <taxon>Dikarya</taxon>
        <taxon>Ascomycota</taxon>
        <taxon>Pezizomycotina</taxon>
        <taxon>Sordariomycetes</taxon>
        <taxon>Sordariomycetidae</taxon>
        <taxon>Sordariales</taxon>
        <taxon>Podosporaceae</taxon>
        <taxon>Podospora</taxon>
    </lineage>
</organism>
<dbReference type="InterPro" id="IPR016024">
    <property type="entry name" value="ARM-type_fold"/>
</dbReference>
<dbReference type="Proteomes" id="UP001302126">
    <property type="component" value="Unassembled WGS sequence"/>
</dbReference>
<dbReference type="GO" id="GO:0031267">
    <property type="term" value="F:small GTPase binding"/>
    <property type="evidence" value="ECO:0007669"/>
    <property type="project" value="InterPro"/>
</dbReference>